<sequence length="429" mass="47426">MFTLSHSSSCLSQNYRSPAKISMAKLPADSYEDQRGVVIGSVVFCIMFPTTLVGLRIYTRTKVIELFGIDDVLAIAGLLALIGCGIAIAASTDPRVPPREFRPFPYQICSNLICWVLAHTALQTFFVSIVFYNIALLCIKLSFLFQYYRIMAVPKMRRTYAVAIVVVGAWAVSQLLIATFTCIPVEGFWDKTIKAYCIPNQPQWYVNAAGNIATDVAVFALPLPIFWHLSLPRKQKLLLMGIFSLGFFTVAVSIVRTKYLSIQQDFTWTNVEASLWSLGEISSAVTCACLPTLRPLMTKLFPRMMARVNYSLHSDTRGTRDTRGTFPTSAYPPAIVKPDVEMATTESAVSSARSSHAKEDKSATHVSPYSNQHQTASTESIFGLASVREDAITPVKSNFSPTSPRPTWSPSSSKGSQGRREIRRNGSVI</sequence>
<organism evidence="9 10">
    <name type="scientific">Colletotrichum chrysophilum</name>
    <dbReference type="NCBI Taxonomy" id="1836956"/>
    <lineage>
        <taxon>Eukaryota</taxon>
        <taxon>Fungi</taxon>
        <taxon>Dikarya</taxon>
        <taxon>Ascomycota</taxon>
        <taxon>Pezizomycotina</taxon>
        <taxon>Sordariomycetes</taxon>
        <taxon>Hypocreomycetidae</taxon>
        <taxon>Glomerellales</taxon>
        <taxon>Glomerellaceae</taxon>
        <taxon>Colletotrichum</taxon>
        <taxon>Colletotrichum gloeosporioides species complex</taxon>
    </lineage>
</organism>
<feature type="compositionally biased region" description="Polar residues" evidence="6">
    <location>
        <begin position="344"/>
        <end position="354"/>
    </location>
</feature>
<feature type="region of interest" description="Disordered" evidence="6">
    <location>
        <begin position="342"/>
        <end position="375"/>
    </location>
</feature>
<evidence type="ECO:0000313" key="9">
    <source>
        <dbReference type="EMBL" id="KAK1841615.1"/>
    </source>
</evidence>
<comment type="subcellular location">
    <subcellularLocation>
        <location evidence="1">Membrane</location>
        <topology evidence="1">Multi-pass membrane protein</topology>
    </subcellularLocation>
</comment>
<dbReference type="InterPro" id="IPR049326">
    <property type="entry name" value="Rhodopsin_dom_fungi"/>
</dbReference>
<feature type="transmembrane region" description="Helical" evidence="7">
    <location>
        <begin position="160"/>
        <end position="184"/>
    </location>
</feature>
<dbReference type="EMBL" id="JAQOWY010000469">
    <property type="protein sequence ID" value="KAK1841615.1"/>
    <property type="molecule type" value="Genomic_DNA"/>
</dbReference>
<evidence type="ECO:0000256" key="1">
    <source>
        <dbReference type="ARBA" id="ARBA00004141"/>
    </source>
</evidence>
<dbReference type="Proteomes" id="UP001243330">
    <property type="component" value="Unassembled WGS sequence"/>
</dbReference>
<gene>
    <name evidence="9" type="ORF">CCHR01_15784</name>
</gene>
<reference evidence="9" key="1">
    <citation type="submission" date="2023-01" db="EMBL/GenBank/DDBJ databases">
        <title>Colletotrichum chrysophilum M932 genome sequence.</title>
        <authorList>
            <person name="Baroncelli R."/>
        </authorList>
    </citation>
    <scope>NUCLEOTIDE SEQUENCE</scope>
    <source>
        <strain evidence="9">M932</strain>
    </source>
</reference>
<keyword evidence="3 7" id="KW-1133">Transmembrane helix</keyword>
<evidence type="ECO:0000256" key="4">
    <source>
        <dbReference type="ARBA" id="ARBA00023136"/>
    </source>
</evidence>
<comment type="similarity">
    <text evidence="5">Belongs to the SAT4 family.</text>
</comment>
<feature type="domain" description="Rhodopsin" evidence="8">
    <location>
        <begin position="55"/>
        <end position="298"/>
    </location>
</feature>
<name>A0AAD9A737_9PEZI</name>
<evidence type="ECO:0000256" key="6">
    <source>
        <dbReference type="SAM" id="MobiDB-lite"/>
    </source>
</evidence>
<dbReference type="GO" id="GO:0016020">
    <property type="term" value="C:membrane"/>
    <property type="evidence" value="ECO:0007669"/>
    <property type="project" value="UniProtKB-SubCell"/>
</dbReference>
<feature type="compositionally biased region" description="Low complexity" evidence="6">
    <location>
        <begin position="400"/>
        <end position="413"/>
    </location>
</feature>
<evidence type="ECO:0000256" key="7">
    <source>
        <dbReference type="SAM" id="Phobius"/>
    </source>
</evidence>
<dbReference type="InterPro" id="IPR052337">
    <property type="entry name" value="SAT4-like"/>
</dbReference>
<feature type="compositionally biased region" description="Basic and acidic residues" evidence="6">
    <location>
        <begin position="418"/>
        <end position="429"/>
    </location>
</feature>
<evidence type="ECO:0000256" key="3">
    <source>
        <dbReference type="ARBA" id="ARBA00022989"/>
    </source>
</evidence>
<feature type="compositionally biased region" description="Polar residues" evidence="6">
    <location>
        <begin position="364"/>
        <end position="375"/>
    </location>
</feature>
<dbReference type="Pfam" id="PF20684">
    <property type="entry name" value="Fung_rhodopsin"/>
    <property type="match status" value="1"/>
</dbReference>
<feature type="transmembrane region" description="Helical" evidence="7">
    <location>
        <begin position="37"/>
        <end position="59"/>
    </location>
</feature>
<feature type="transmembrane region" description="Helical" evidence="7">
    <location>
        <begin position="237"/>
        <end position="255"/>
    </location>
</feature>
<feature type="transmembrane region" description="Helical" evidence="7">
    <location>
        <begin position="71"/>
        <end position="90"/>
    </location>
</feature>
<evidence type="ECO:0000259" key="8">
    <source>
        <dbReference type="Pfam" id="PF20684"/>
    </source>
</evidence>
<dbReference type="PANTHER" id="PTHR33048">
    <property type="entry name" value="PTH11-LIKE INTEGRAL MEMBRANE PROTEIN (AFU_ORTHOLOGUE AFUA_5G11245)"/>
    <property type="match status" value="1"/>
</dbReference>
<keyword evidence="4 7" id="KW-0472">Membrane</keyword>
<evidence type="ECO:0000256" key="5">
    <source>
        <dbReference type="ARBA" id="ARBA00038359"/>
    </source>
</evidence>
<proteinExistence type="inferred from homology"/>
<feature type="transmembrane region" description="Helical" evidence="7">
    <location>
        <begin position="204"/>
        <end position="225"/>
    </location>
</feature>
<evidence type="ECO:0000313" key="10">
    <source>
        <dbReference type="Proteomes" id="UP001243330"/>
    </source>
</evidence>
<feature type="region of interest" description="Disordered" evidence="6">
    <location>
        <begin position="393"/>
        <end position="429"/>
    </location>
</feature>
<accession>A0AAD9A737</accession>
<keyword evidence="10" id="KW-1185">Reference proteome</keyword>
<evidence type="ECO:0000256" key="2">
    <source>
        <dbReference type="ARBA" id="ARBA00022692"/>
    </source>
</evidence>
<feature type="transmembrane region" description="Helical" evidence="7">
    <location>
        <begin position="125"/>
        <end position="148"/>
    </location>
</feature>
<dbReference type="AlphaFoldDB" id="A0AAD9A737"/>
<protein>
    <submittedName>
        <fullName evidence="9">Integral membrane protein</fullName>
    </submittedName>
</protein>
<dbReference type="PANTHER" id="PTHR33048:SF47">
    <property type="entry name" value="INTEGRAL MEMBRANE PROTEIN-RELATED"/>
    <property type="match status" value="1"/>
</dbReference>
<keyword evidence="2 7" id="KW-0812">Transmembrane</keyword>
<comment type="caution">
    <text evidence="9">The sequence shown here is derived from an EMBL/GenBank/DDBJ whole genome shotgun (WGS) entry which is preliminary data.</text>
</comment>